<accession>A0A8J6JZ26</accession>
<evidence type="ECO:0000313" key="2">
    <source>
        <dbReference type="Proteomes" id="UP000770717"/>
    </source>
</evidence>
<name>A0A8J6JZ26_ELECQ</name>
<dbReference type="AlphaFoldDB" id="A0A8J6JZ26"/>
<protein>
    <submittedName>
        <fullName evidence="1">Uncharacterized protein</fullName>
    </submittedName>
</protein>
<organism evidence="1 2">
    <name type="scientific">Eleutherodactylus coqui</name>
    <name type="common">Puerto Rican coqui</name>
    <dbReference type="NCBI Taxonomy" id="57060"/>
    <lineage>
        <taxon>Eukaryota</taxon>
        <taxon>Metazoa</taxon>
        <taxon>Chordata</taxon>
        <taxon>Craniata</taxon>
        <taxon>Vertebrata</taxon>
        <taxon>Euteleostomi</taxon>
        <taxon>Amphibia</taxon>
        <taxon>Batrachia</taxon>
        <taxon>Anura</taxon>
        <taxon>Neobatrachia</taxon>
        <taxon>Hyloidea</taxon>
        <taxon>Eleutherodactylidae</taxon>
        <taxon>Eleutherodactylinae</taxon>
        <taxon>Eleutherodactylus</taxon>
        <taxon>Eleutherodactylus</taxon>
    </lineage>
</organism>
<gene>
    <name evidence="1" type="ORF">GDO78_016517</name>
</gene>
<keyword evidence="2" id="KW-1185">Reference proteome</keyword>
<reference evidence="1" key="1">
    <citation type="thesis" date="2020" institute="ProQuest LLC" country="789 East Eisenhower Parkway, Ann Arbor, MI, USA">
        <title>Comparative Genomics and Chromosome Evolution.</title>
        <authorList>
            <person name="Mudd A.B."/>
        </authorList>
    </citation>
    <scope>NUCLEOTIDE SEQUENCE</scope>
    <source>
        <strain evidence="1">HN-11 Male</strain>
        <tissue evidence="1">Kidney and liver</tissue>
    </source>
</reference>
<dbReference type="Proteomes" id="UP000770717">
    <property type="component" value="Unassembled WGS sequence"/>
</dbReference>
<sequence>MCVLILRRSGSRIQCVVISLWQRVHLQDIHPMNLGGALLFKFFLISSDQMWSQILPPSSVYLISDYNSVPPICKVYFAELFFFFRCLIDYVV</sequence>
<comment type="caution">
    <text evidence="1">The sequence shown here is derived from an EMBL/GenBank/DDBJ whole genome shotgun (WGS) entry which is preliminary data.</text>
</comment>
<proteinExistence type="predicted"/>
<evidence type="ECO:0000313" key="1">
    <source>
        <dbReference type="EMBL" id="KAG9473377.1"/>
    </source>
</evidence>
<dbReference type="EMBL" id="WNTK01000015">
    <property type="protein sequence ID" value="KAG9473377.1"/>
    <property type="molecule type" value="Genomic_DNA"/>
</dbReference>